<dbReference type="RefSeq" id="WP_390325952.1">
    <property type="nucleotide sequence ID" value="NZ_JBHRTP010000024.1"/>
</dbReference>
<feature type="region of interest" description="Disordered" evidence="1">
    <location>
        <begin position="80"/>
        <end position="105"/>
    </location>
</feature>
<accession>A0ABV7F1Z4</accession>
<comment type="caution">
    <text evidence="2">The sequence shown here is derived from an EMBL/GenBank/DDBJ whole genome shotgun (WGS) entry which is preliminary data.</text>
</comment>
<dbReference type="Pfam" id="PF11142">
    <property type="entry name" value="DUF2917"/>
    <property type="match status" value="1"/>
</dbReference>
<name>A0ABV7F1Z4_9BURK</name>
<protein>
    <submittedName>
        <fullName evidence="2">DUF2917 domain-containing protein</fullName>
    </submittedName>
</protein>
<evidence type="ECO:0000313" key="3">
    <source>
        <dbReference type="Proteomes" id="UP001595530"/>
    </source>
</evidence>
<gene>
    <name evidence="2" type="ORF">ACFOFO_09350</name>
</gene>
<dbReference type="Proteomes" id="UP001595530">
    <property type="component" value="Unassembled WGS sequence"/>
</dbReference>
<organism evidence="2 3">
    <name type="scientific">Undibacterium arcticum</name>
    <dbReference type="NCBI Taxonomy" id="1762892"/>
    <lineage>
        <taxon>Bacteria</taxon>
        <taxon>Pseudomonadati</taxon>
        <taxon>Pseudomonadota</taxon>
        <taxon>Betaproteobacteria</taxon>
        <taxon>Burkholderiales</taxon>
        <taxon>Oxalobacteraceae</taxon>
        <taxon>Undibacterium</taxon>
    </lineage>
</organism>
<proteinExistence type="predicted"/>
<reference evidence="3" key="1">
    <citation type="journal article" date="2019" name="Int. J. Syst. Evol. Microbiol.">
        <title>The Global Catalogue of Microorganisms (GCM) 10K type strain sequencing project: providing services to taxonomists for standard genome sequencing and annotation.</title>
        <authorList>
            <consortium name="The Broad Institute Genomics Platform"/>
            <consortium name="The Broad Institute Genome Sequencing Center for Infectious Disease"/>
            <person name="Wu L."/>
            <person name="Ma J."/>
        </authorList>
    </citation>
    <scope>NUCLEOTIDE SEQUENCE [LARGE SCALE GENOMIC DNA]</scope>
    <source>
        <strain evidence="3">KCTC 42986</strain>
    </source>
</reference>
<dbReference type="InterPro" id="IPR021317">
    <property type="entry name" value="DUF2917"/>
</dbReference>
<keyword evidence="3" id="KW-1185">Reference proteome</keyword>
<sequence length="105" mass="11313">MKNIAVNDSLVLQPGQVISVTSDAGQLMRIDCGRVWVTIEGDSDDHWLFGGDSLLLASARHVVIEADKVFSRIDFLPSPQPGDRQSMQVASSEGGRLATANFAVE</sequence>
<evidence type="ECO:0000313" key="2">
    <source>
        <dbReference type="EMBL" id="MFC3108164.1"/>
    </source>
</evidence>
<evidence type="ECO:0000256" key="1">
    <source>
        <dbReference type="SAM" id="MobiDB-lite"/>
    </source>
</evidence>
<dbReference type="EMBL" id="JBHRTP010000024">
    <property type="protein sequence ID" value="MFC3108164.1"/>
    <property type="molecule type" value="Genomic_DNA"/>
</dbReference>